<keyword evidence="1" id="KW-0175">Coiled coil</keyword>
<dbReference type="OrthoDB" id="10256179at2759"/>
<comment type="caution">
    <text evidence="2">The sequence shown here is derived from an EMBL/GenBank/DDBJ whole genome shotgun (WGS) entry which is preliminary data.</text>
</comment>
<evidence type="ECO:0000313" key="2">
    <source>
        <dbReference type="EMBL" id="KAF5389689.1"/>
    </source>
</evidence>
<proteinExistence type="predicted"/>
<organism evidence="2 3">
    <name type="scientific">Collybiopsis confluens</name>
    <dbReference type="NCBI Taxonomy" id="2823264"/>
    <lineage>
        <taxon>Eukaryota</taxon>
        <taxon>Fungi</taxon>
        <taxon>Dikarya</taxon>
        <taxon>Basidiomycota</taxon>
        <taxon>Agaricomycotina</taxon>
        <taxon>Agaricomycetes</taxon>
        <taxon>Agaricomycetidae</taxon>
        <taxon>Agaricales</taxon>
        <taxon>Marasmiineae</taxon>
        <taxon>Omphalotaceae</taxon>
        <taxon>Collybiopsis</taxon>
    </lineage>
</organism>
<evidence type="ECO:0000256" key="1">
    <source>
        <dbReference type="SAM" id="Coils"/>
    </source>
</evidence>
<reference evidence="2 3" key="1">
    <citation type="journal article" date="2020" name="ISME J.">
        <title>Uncovering the hidden diversity of litter-decomposition mechanisms in mushroom-forming fungi.</title>
        <authorList>
            <person name="Floudas D."/>
            <person name="Bentzer J."/>
            <person name="Ahren D."/>
            <person name="Johansson T."/>
            <person name="Persson P."/>
            <person name="Tunlid A."/>
        </authorList>
    </citation>
    <scope>NUCLEOTIDE SEQUENCE [LARGE SCALE GENOMIC DNA]</scope>
    <source>
        <strain evidence="2 3">CBS 406.79</strain>
    </source>
</reference>
<evidence type="ECO:0000313" key="3">
    <source>
        <dbReference type="Proteomes" id="UP000518752"/>
    </source>
</evidence>
<accession>A0A8H5HUT8</accession>
<protein>
    <submittedName>
        <fullName evidence="2">Uncharacterized protein</fullName>
    </submittedName>
</protein>
<sequence length="321" mass="35709">MKLLTDSGSSVTTHLAVLVASSRENSIAVSFKPSRADTVQHLKKDAVSVLASHLVKSFPDAKLASAESVVVYDNSGNSMDDSQKLSQRNGPFSVVIPTLPQEEAGPLSRVVVFQPEKLTPLTKSAQATDRSPARDMKPLIDQVKKIQNLDKENKVLVKQNEELTDQSEALAKQNEKLAVQNEALTKQNKELAKQNEELTKRNEEVAKQNEALRNKSEALTLAYEKAKQDHTTVCKLQDAPEKNEEGLTQAPNTPEGDCVRICKLEEEQEKAEKVIGDLSREVDSLRVGQEDILAWIFQRDPNYMNWARARLLADNCAHPEF</sequence>
<gene>
    <name evidence="2" type="ORF">D9757_006046</name>
</gene>
<name>A0A8H5HUT8_9AGAR</name>
<keyword evidence="3" id="KW-1185">Reference proteome</keyword>
<dbReference type="EMBL" id="JAACJN010000020">
    <property type="protein sequence ID" value="KAF5389689.1"/>
    <property type="molecule type" value="Genomic_DNA"/>
</dbReference>
<dbReference type="Proteomes" id="UP000518752">
    <property type="component" value="Unassembled WGS sequence"/>
</dbReference>
<feature type="coiled-coil region" evidence="1">
    <location>
        <begin position="146"/>
        <end position="229"/>
    </location>
</feature>
<dbReference type="AlphaFoldDB" id="A0A8H5HUT8"/>